<organism evidence="1 2">
    <name type="scientific">Kitasatospora albolonga</name>
    <dbReference type="NCBI Taxonomy" id="68173"/>
    <lineage>
        <taxon>Bacteria</taxon>
        <taxon>Bacillati</taxon>
        <taxon>Actinomycetota</taxon>
        <taxon>Actinomycetes</taxon>
        <taxon>Kitasatosporales</taxon>
        <taxon>Streptomycetaceae</taxon>
        <taxon>Kitasatospora</taxon>
    </lineage>
</organism>
<dbReference type="Proteomes" id="UP000192251">
    <property type="component" value="Chromosome"/>
</dbReference>
<keyword evidence="2" id="KW-1185">Reference proteome</keyword>
<dbReference type="AlphaFoldDB" id="A0ABC8BKL7"/>
<gene>
    <name evidence="1" type="ORF">B7C62_00660</name>
</gene>
<dbReference type="PANTHER" id="PTHR36221:SF1">
    <property type="entry name" value="DUF742 DOMAIN-CONTAINING PROTEIN"/>
    <property type="match status" value="1"/>
</dbReference>
<name>A0ABC8BKL7_9ACTN</name>
<evidence type="ECO:0000313" key="2">
    <source>
        <dbReference type="Proteomes" id="UP000192251"/>
    </source>
</evidence>
<evidence type="ECO:0008006" key="3">
    <source>
        <dbReference type="Google" id="ProtNLM"/>
    </source>
</evidence>
<dbReference type="EMBL" id="CP020563">
    <property type="protein sequence ID" value="ARF70924.1"/>
    <property type="molecule type" value="Genomic_DNA"/>
</dbReference>
<dbReference type="KEGG" id="kab:B7C62_00660"/>
<accession>A0ABC8BKL7</accession>
<dbReference type="RefSeq" id="WP_084744134.1">
    <property type="nucleotide sequence ID" value="NZ_CP020563.1"/>
</dbReference>
<dbReference type="InterPro" id="IPR007995">
    <property type="entry name" value="DUF742"/>
</dbReference>
<reference evidence="1 2" key="1">
    <citation type="submission" date="2017-04" db="EMBL/GenBank/DDBJ databases">
        <title>The complete genome sequence of Streptomyces albolongus YIM 101047, the producer of novel bafilomycins and novel odoriferous sesquiterpenoids.</title>
        <authorList>
            <person name="Yin M."/>
            <person name="Jiang Y."/>
        </authorList>
    </citation>
    <scope>NUCLEOTIDE SEQUENCE [LARGE SCALE GENOMIC DNA]</scope>
    <source>
        <strain evidence="1 2">YIM 101047</strain>
    </source>
</reference>
<dbReference type="PANTHER" id="PTHR36221">
    <property type="entry name" value="DUF742 DOMAIN-CONTAINING PROTEIN"/>
    <property type="match status" value="1"/>
</dbReference>
<sequence>MRRREQPREVPAYLATGGRTRPRQELPDLLTRLVWARAETDGGLDPPQQALLDVVKGGSLTLADAGAYLRLPPAAIRVLTCDLLELDLIQVVVPAVRSDISLLENVLNGLRNLKDTA</sequence>
<proteinExistence type="predicted"/>
<protein>
    <recommendedName>
        <fullName evidence="3">DUF742 domain-containing protein</fullName>
    </recommendedName>
</protein>
<evidence type="ECO:0000313" key="1">
    <source>
        <dbReference type="EMBL" id="ARF70924.1"/>
    </source>
</evidence>
<dbReference type="Pfam" id="PF05331">
    <property type="entry name" value="DUF742"/>
    <property type="match status" value="1"/>
</dbReference>